<protein>
    <submittedName>
        <fullName evidence="1">Sigma-70 family RNA polymerase sigma factor</fullName>
    </submittedName>
</protein>
<dbReference type="SUPFAM" id="SSF88659">
    <property type="entry name" value="Sigma3 and sigma4 domains of RNA polymerase sigma factors"/>
    <property type="match status" value="1"/>
</dbReference>
<evidence type="ECO:0000313" key="1">
    <source>
        <dbReference type="EMBL" id="MCY9762719.1"/>
    </source>
</evidence>
<reference evidence="1 2" key="1">
    <citation type="submission" date="2022-05" db="EMBL/GenBank/DDBJ databases">
        <title>Genome Sequencing of Bee-Associated Microbes.</title>
        <authorList>
            <person name="Dunlap C."/>
        </authorList>
    </citation>
    <scope>NUCLEOTIDE SEQUENCE [LARGE SCALE GENOMIC DNA]</scope>
    <source>
        <strain evidence="1 2">NRRL B-04010</strain>
    </source>
</reference>
<sequence length="115" mass="13872">MRNKNISIIDYYQKELKRIAWRLQYRAKVKRNRETGLNDYLYSTIPAHDYSTESHLYVKELIDTIPFHTGRQVIFKIYVQDKSETQVAKEMNISQQAVSKWKKKCLKYLYQKMSS</sequence>
<comment type="caution">
    <text evidence="1">The sequence shown here is derived from an EMBL/GenBank/DDBJ whole genome shotgun (WGS) entry which is preliminary data.</text>
</comment>
<dbReference type="EMBL" id="JAMDNP010000042">
    <property type="protein sequence ID" value="MCY9762719.1"/>
    <property type="molecule type" value="Genomic_DNA"/>
</dbReference>
<name>A0ABT4H1D3_PAEAL</name>
<gene>
    <name evidence="1" type="ORF">M5X12_19480</name>
</gene>
<accession>A0ABT4H1D3</accession>
<dbReference type="Proteomes" id="UP001527181">
    <property type="component" value="Unassembled WGS sequence"/>
</dbReference>
<proteinExistence type="predicted"/>
<dbReference type="InterPro" id="IPR013324">
    <property type="entry name" value="RNA_pol_sigma_r3/r4-like"/>
</dbReference>
<dbReference type="RefSeq" id="WP_005552737.1">
    <property type="nucleotide sequence ID" value="NZ_JAMDLX010000030.1"/>
</dbReference>
<dbReference type="Gene3D" id="1.10.10.10">
    <property type="entry name" value="Winged helix-like DNA-binding domain superfamily/Winged helix DNA-binding domain"/>
    <property type="match status" value="1"/>
</dbReference>
<dbReference type="InterPro" id="IPR036388">
    <property type="entry name" value="WH-like_DNA-bd_sf"/>
</dbReference>
<organism evidence="1 2">
    <name type="scientific">Paenibacillus alvei</name>
    <name type="common">Bacillus alvei</name>
    <dbReference type="NCBI Taxonomy" id="44250"/>
    <lineage>
        <taxon>Bacteria</taxon>
        <taxon>Bacillati</taxon>
        <taxon>Bacillota</taxon>
        <taxon>Bacilli</taxon>
        <taxon>Bacillales</taxon>
        <taxon>Paenibacillaceae</taxon>
        <taxon>Paenibacillus</taxon>
    </lineage>
</organism>
<evidence type="ECO:0000313" key="2">
    <source>
        <dbReference type="Proteomes" id="UP001527181"/>
    </source>
</evidence>
<keyword evidence="2" id="KW-1185">Reference proteome</keyword>
<dbReference type="GeneID" id="94492522"/>